<organism evidence="2 3">
    <name type="scientific">Carnegiea gigantea</name>
    <dbReference type="NCBI Taxonomy" id="171969"/>
    <lineage>
        <taxon>Eukaryota</taxon>
        <taxon>Viridiplantae</taxon>
        <taxon>Streptophyta</taxon>
        <taxon>Embryophyta</taxon>
        <taxon>Tracheophyta</taxon>
        <taxon>Spermatophyta</taxon>
        <taxon>Magnoliopsida</taxon>
        <taxon>eudicotyledons</taxon>
        <taxon>Gunneridae</taxon>
        <taxon>Pentapetalae</taxon>
        <taxon>Caryophyllales</taxon>
        <taxon>Cactineae</taxon>
        <taxon>Cactaceae</taxon>
        <taxon>Cactoideae</taxon>
        <taxon>Echinocereeae</taxon>
        <taxon>Carnegiea</taxon>
    </lineage>
</organism>
<reference evidence="2" key="1">
    <citation type="submission" date="2022-04" db="EMBL/GenBank/DDBJ databases">
        <title>Carnegiea gigantea Genome sequencing and assembly v2.</title>
        <authorList>
            <person name="Copetti D."/>
            <person name="Sanderson M.J."/>
            <person name="Burquez A."/>
            <person name="Wojciechowski M.F."/>
        </authorList>
    </citation>
    <scope>NUCLEOTIDE SEQUENCE</scope>
    <source>
        <strain evidence="2">SGP5-SGP5p</strain>
        <tissue evidence="2">Aerial part</tissue>
    </source>
</reference>
<evidence type="ECO:0000313" key="2">
    <source>
        <dbReference type="EMBL" id="KAJ8423633.1"/>
    </source>
</evidence>
<feature type="compositionally biased region" description="Polar residues" evidence="1">
    <location>
        <begin position="132"/>
        <end position="144"/>
    </location>
</feature>
<evidence type="ECO:0000256" key="1">
    <source>
        <dbReference type="SAM" id="MobiDB-lite"/>
    </source>
</evidence>
<accession>A0A9Q1JLI1</accession>
<feature type="region of interest" description="Disordered" evidence="1">
    <location>
        <begin position="47"/>
        <end position="226"/>
    </location>
</feature>
<gene>
    <name evidence="2" type="ORF">Cgig2_028492</name>
</gene>
<keyword evidence="3" id="KW-1185">Reference proteome</keyword>
<dbReference type="Proteomes" id="UP001153076">
    <property type="component" value="Unassembled WGS sequence"/>
</dbReference>
<comment type="caution">
    <text evidence="2">The sequence shown here is derived from an EMBL/GenBank/DDBJ whole genome shotgun (WGS) entry which is preliminary data.</text>
</comment>
<dbReference type="EMBL" id="JAKOGI010001914">
    <property type="protein sequence ID" value="KAJ8423633.1"/>
    <property type="molecule type" value="Genomic_DNA"/>
</dbReference>
<evidence type="ECO:0000313" key="3">
    <source>
        <dbReference type="Proteomes" id="UP001153076"/>
    </source>
</evidence>
<feature type="compositionally biased region" description="Gly residues" evidence="1">
    <location>
        <begin position="66"/>
        <end position="78"/>
    </location>
</feature>
<name>A0A9Q1JLI1_9CARY</name>
<feature type="compositionally biased region" description="Low complexity" evidence="1">
    <location>
        <begin position="111"/>
        <end position="127"/>
    </location>
</feature>
<proteinExistence type="predicted"/>
<protein>
    <submittedName>
        <fullName evidence="2">Uncharacterized protein</fullName>
    </submittedName>
</protein>
<dbReference type="AlphaFoldDB" id="A0A9Q1JLI1"/>
<feature type="compositionally biased region" description="Basic and acidic residues" evidence="1">
    <location>
        <begin position="188"/>
        <end position="203"/>
    </location>
</feature>
<sequence length="248" mass="26481">MRERDQRTEAATAFAVTQVDRRIDRISCKHYGKLGHEETNCFELVGYPANWGTRGGRSGRGRGRGGRGGGRQNSGRGRGVFQPRELAHATQAPDSSSSDDRREGVRAMSTGPDSSDASPASSGPVPVDLDRSSTLTSGLRQQPNGDGAQSVPQGSPVRPSSAVRGSVMEESPSGEPSHRPEGMSSLRPMERSREVARSDRSDRLPTGWQGGRATVKPVGRSARGTTVVSVTASPPYAMHSRWTASLEE</sequence>